<dbReference type="Gene3D" id="1.10.1200.10">
    <property type="entry name" value="ACP-like"/>
    <property type="match status" value="1"/>
</dbReference>
<name>A0A518CGP1_9PLAN</name>
<dbReference type="SUPFAM" id="SSF47336">
    <property type="entry name" value="ACP-like"/>
    <property type="match status" value="1"/>
</dbReference>
<dbReference type="PROSITE" id="PS50075">
    <property type="entry name" value="CARRIER"/>
    <property type="match status" value="1"/>
</dbReference>
<organism evidence="2 3">
    <name type="scientific">Polystyrenella longa</name>
    <dbReference type="NCBI Taxonomy" id="2528007"/>
    <lineage>
        <taxon>Bacteria</taxon>
        <taxon>Pseudomonadati</taxon>
        <taxon>Planctomycetota</taxon>
        <taxon>Planctomycetia</taxon>
        <taxon>Planctomycetales</taxon>
        <taxon>Planctomycetaceae</taxon>
        <taxon>Polystyrenella</taxon>
    </lineage>
</organism>
<dbReference type="AlphaFoldDB" id="A0A518CGP1"/>
<evidence type="ECO:0000313" key="3">
    <source>
        <dbReference type="Proteomes" id="UP000317178"/>
    </source>
</evidence>
<dbReference type="EMBL" id="CP036281">
    <property type="protein sequence ID" value="QDU78396.1"/>
    <property type="molecule type" value="Genomic_DNA"/>
</dbReference>
<dbReference type="InterPro" id="IPR036736">
    <property type="entry name" value="ACP-like_sf"/>
</dbReference>
<keyword evidence="3" id="KW-1185">Reference proteome</keyword>
<evidence type="ECO:0000259" key="1">
    <source>
        <dbReference type="PROSITE" id="PS50075"/>
    </source>
</evidence>
<dbReference type="Proteomes" id="UP000317178">
    <property type="component" value="Chromosome"/>
</dbReference>
<gene>
    <name evidence="2" type="ORF">Pla110_00970</name>
</gene>
<dbReference type="InterPro" id="IPR009081">
    <property type="entry name" value="PP-bd_ACP"/>
</dbReference>
<feature type="domain" description="Carrier" evidence="1">
    <location>
        <begin position="1"/>
        <end position="75"/>
    </location>
</feature>
<accession>A0A518CGP1</accession>
<reference evidence="2 3" key="1">
    <citation type="submission" date="2019-02" db="EMBL/GenBank/DDBJ databases">
        <title>Deep-cultivation of Planctomycetes and their phenomic and genomic characterization uncovers novel biology.</title>
        <authorList>
            <person name="Wiegand S."/>
            <person name="Jogler M."/>
            <person name="Boedeker C."/>
            <person name="Pinto D."/>
            <person name="Vollmers J."/>
            <person name="Rivas-Marin E."/>
            <person name="Kohn T."/>
            <person name="Peeters S.H."/>
            <person name="Heuer A."/>
            <person name="Rast P."/>
            <person name="Oberbeckmann S."/>
            <person name="Bunk B."/>
            <person name="Jeske O."/>
            <person name="Meyerdierks A."/>
            <person name="Storesund J.E."/>
            <person name="Kallscheuer N."/>
            <person name="Luecker S."/>
            <person name="Lage O.M."/>
            <person name="Pohl T."/>
            <person name="Merkel B.J."/>
            <person name="Hornburger P."/>
            <person name="Mueller R.-W."/>
            <person name="Bruemmer F."/>
            <person name="Labrenz M."/>
            <person name="Spormann A.M."/>
            <person name="Op den Camp H."/>
            <person name="Overmann J."/>
            <person name="Amann R."/>
            <person name="Jetten M.S.M."/>
            <person name="Mascher T."/>
            <person name="Medema M.H."/>
            <person name="Devos D.P."/>
            <person name="Kaster A.-K."/>
            <person name="Ovreas L."/>
            <person name="Rohde M."/>
            <person name="Galperin M.Y."/>
            <person name="Jogler C."/>
        </authorList>
    </citation>
    <scope>NUCLEOTIDE SEQUENCE [LARGE SCALE GENOMIC DNA]</scope>
    <source>
        <strain evidence="2 3">Pla110</strain>
    </source>
</reference>
<evidence type="ECO:0000313" key="2">
    <source>
        <dbReference type="EMBL" id="QDU78396.1"/>
    </source>
</evidence>
<dbReference type="Pfam" id="PF00550">
    <property type="entry name" value="PP-binding"/>
    <property type="match status" value="1"/>
</dbReference>
<protein>
    <recommendedName>
        <fullName evidence="1">Carrier domain-containing protein</fullName>
    </recommendedName>
</protein>
<dbReference type="RefSeq" id="WP_144992107.1">
    <property type="nucleotide sequence ID" value="NZ_CP036281.1"/>
</dbReference>
<dbReference type="OrthoDB" id="675004at2"/>
<sequence length="81" mass="8819">MQKTEFLELLDELFDLQPGTVQATDDIQKIPGWGSLSFVGLIALIDEEYGVEISPTQILGSGQVNELITQIQTALTARQAA</sequence>
<proteinExistence type="predicted"/>
<dbReference type="KEGG" id="plon:Pla110_00970"/>